<gene>
    <name evidence="2" type="ORF">HK099_002763</name>
</gene>
<feature type="compositionally biased region" description="Basic and acidic residues" evidence="1">
    <location>
        <begin position="1"/>
        <end position="17"/>
    </location>
</feature>
<keyword evidence="3" id="KW-1185">Reference proteome</keyword>
<evidence type="ECO:0000313" key="2">
    <source>
        <dbReference type="EMBL" id="KAJ3200250.1"/>
    </source>
</evidence>
<comment type="caution">
    <text evidence="2">The sequence shown here is derived from an EMBL/GenBank/DDBJ whole genome shotgun (WGS) entry which is preliminary data.</text>
</comment>
<dbReference type="EMBL" id="JADGJW010001941">
    <property type="protein sequence ID" value="KAJ3200250.1"/>
    <property type="molecule type" value="Genomic_DNA"/>
</dbReference>
<name>A0AAD5XWG5_9FUNG</name>
<dbReference type="Proteomes" id="UP001211065">
    <property type="component" value="Unassembled WGS sequence"/>
</dbReference>
<sequence length="351" mass="39533">MKGRPDLLPKILRREHNSGSQDTQTSKDSNTLTREVKKSPEFTVETNFNIINQNDSLSATISTPGTDNEFDILSNKSLNQTNEVFSFDDISPTKEEDVNKKNIIRTEALNTTNLEDYFSDKNSDFSTIDVLKFKDLKPITPDINLNFSPNLSTVTNLFTDPPPQQQQQQQQERTQSVEEMLSDNLKFINSLSSPLTEQMLPHHLLNSPITTDHLLLSNHTSVLNIPNTNLPLASHISHIPLLATSQSTQYQQINTSSILANQNLLGGSSMYNNMLDELFVFPNATLPPTMASALENTFSTQDFHFFNQQASSPSNAKLSSQVYSQNTEPIQQQQLQKSKYTNSFNQNLNKF</sequence>
<evidence type="ECO:0000256" key="1">
    <source>
        <dbReference type="SAM" id="MobiDB-lite"/>
    </source>
</evidence>
<evidence type="ECO:0000313" key="3">
    <source>
        <dbReference type="Proteomes" id="UP001211065"/>
    </source>
</evidence>
<protein>
    <submittedName>
        <fullName evidence="2">Uncharacterized protein</fullName>
    </submittedName>
</protein>
<feature type="region of interest" description="Disordered" evidence="1">
    <location>
        <begin position="1"/>
        <end position="38"/>
    </location>
</feature>
<accession>A0AAD5XWG5</accession>
<feature type="compositionally biased region" description="Polar residues" evidence="1">
    <location>
        <begin position="18"/>
        <end position="33"/>
    </location>
</feature>
<proteinExistence type="predicted"/>
<reference evidence="2" key="1">
    <citation type="submission" date="2020-05" db="EMBL/GenBank/DDBJ databases">
        <title>Phylogenomic resolution of chytrid fungi.</title>
        <authorList>
            <person name="Stajich J.E."/>
            <person name="Amses K."/>
            <person name="Simmons R."/>
            <person name="Seto K."/>
            <person name="Myers J."/>
            <person name="Bonds A."/>
            <person name="Quandt C.A."/>
            <person name="Barry K."/>
            <person name="Liu P."/>
            <person name="Grigoriev I."/>
            <person name="Longcore J.E."/>
            <person name="James T.Y."/>
        </authorList>
    </citation>
    <scope>NUCLEOTIDE SEQUENCE</scope>
    <source>
        <strain evidence="2">JEL0476</strain>
    </source>
</reference>
<dbReference type="AlphaFoldDB" id="A0AAD5XWG5"/>
<organism evidence="2 3">
    <name type="scientific">Clydaea vesicula</name>
    <dbReference type="NCBI Taxonomy" id="447962"/>
    <lineage>
        <taxon>Eukaryota</taxon>
        <taxon>Fungi</taxon>
        <taxon>Fungi incertae sedis</taxon>
        <taxon>Chytridiomycota</taxon>
        <taxon>Chytridiomycota incertae sedis</taxon>
        <taxon>Chytridiomycetes</taxon>
        <taxon>Lobulomycetales</taxon>
        <taxon>Lobulomycetaceae</taxon>
        <taxon>Clydaea</taxon>
    </lineage>
</organism>